<dbReference type="GeneID" id="36514502"/>
<keyword evidence="4" id="KW-0479">Metal-binding</keyword>
<keyword evidence="3" id="KW-0312">Gluconeogenesis</keyword>
<dbReference type="RefSeq" id="XP_024663079.1">
    <property type="nucleotide sequence ID" value="XM_024807311.1"/>
</dbReference>
<evidence type="ECO:0000256" key="1">
    <source>
        <dbReference type="ARBA" id="ARBA00004123"/>
    </source>
</evidence>
<dbReference type="GO" id="GO:0000981">
    <property type="term" value="F:DNA-binding transcription factor activity, RNA polymerase II-specific"/>
    <property type="evidence" value="ECO:0007669"/>
    <property type="project" value="InterPro"/>
</dbReference>
<protein>
    <submittedName>
        <fullName evidence="12">Transcription activator of gluconeogenesis ERT1</fullName>
    </submittedName>
</protein>
<dbReference type="PROSITE" id="PS50048">
    <property type="entry name" value="ZN2_CY6_FUNGAL_2"/>
    <property type="match status" value="1"/>
</dbReference>
<keyword evidence="9" id="KW-0539">Nucleus</keyword>
<dbReference type="AlphaFoldDB" id="A0A2T0FDQ2"/>
<evidence type="ECO:0000256" key="4">
    <source>
        <dbReference type="ARBA" id="ARBA00022723"/>
    </source>
</evidence>
<dbReference type="GO" id="GO:0008270">
    <property type="term" value="F:zinc ion binding"/>
    <property type="evidence" value="ECO:0007669"/>
    <property type="project" value="InterPro"/>
</dbReference>
<feature type="region of interest" description="Disordered" evidence="10">
    <location>
        <begin position="1"/>
        <end position="57"/>
    </location>
</feature>
<organism evidence="12 13">
    <name type="scientific">Wickerhamiella sorbophila</name>
    <dbReference type="NCBI Taxonomy" id="45607"/>
    <lineage>
        <taxon>Eukaryota</taxon>
        <taxon>Fungi</taxon>
        <taxon>Dikarya</taxon>
        <taxon>Ascomycota</taxon>
        <taxon>Saccharomycotina</taxon>
        <taxon>Dipodascomycetes</taxon>
        <taxon>Dipodascales</taxon>
        <taxon>Trichomonascaceae</taxon>
        <taxon>Wickerhamiella</taxon>
    </lineage>
</organism>
<keyword evidence="8" id="KW-0804">Transcription</keyword>
<dbReference type="InterPro" id="IPR050335">
    <property type="entry name" value="ERT1_acuK_gluconeogen_tf"/>
</dbReference>
<comment type="similarity">
    <text evidence="2">Belongs to the ERT1/acuK family.</text>
</comment>
<evidence type="ECO:0000259" key="11">
    <source>
        <dbReference type="PROSITE" id="PS50048"/>
    </source>
</evidence>
<dbReference type="OrthoDB" id="2538135at2759"/>
<feature type="compositionally biased region" description="Basic and acidic residues" evidence="10">
    <location>
        <begin position="29"/>
        <end position="38"/>
    </location>
</feature>
<feature type="compositionally biased region" description="Polar residues" evidence="10">
    <location>
        <begin position="1"/>
        <end position="28"/>
    </location>
</feature>
<comment type="caution">
    <text evidence="12">The sequence shown here is derived from an EMBL/GenBank/DDBJ whole genome shotgun (WGS) entry which is preliminary data.</text>
</comment>
<dbReference type="InterPro" id="IPR001138">
    <property type="entry name" value="Zn2Cys6_DnaBD"/>
</dbReference>
<keyword evidence="5" id="KW-0862">Zinc</keyword>
<feature type="region of interest" description="Disordered" evidence="10">
    <location>
        <begin position="206"/>
        <end position="232"/>
    </location>
</feature>
<keyword evidence="13" id="KW-1185">Reference proteome</keyword>
<dbReference type="InterPro" id="IPR056751">
    <property type="entry name" value="PAS_13"/>
</dbReference>
<dbReference type="GO" id="GO:0005634">
    <property type="term" value="C:nucleus"/>
    <property type="evidence" value="ECO:0007669"/>
    <property type="project" value="UniProtKB-SubCell"/>
</dbReference>
<sequence length="519" mass="57789">MSVYQPSTAPSASSHFASQESGSASETKTTQEPKKPAAGDKNSVISERTGKPKRRKAVRACIHCQRTHLTCDNNRPCERCVQRGFADTCRDGVRKKAKYLGGDFIPNSVPDASARRPARKYDISHTPSVSQPVPQLQAPSSLSAMSAAVPVPPQVQAELNGVPYYDQYAGPTSGAPPHRFVGPHQFQSQTTDLEYSVLGNILQVDQSESSPSFSDDSGVHHRTPSLPSYQPRINNYNLNQQSLSDILFQHEQQTSTPFDDWIDYRPPPISLTIHEKVAPDPDPATSSLEEPYLQPQQSVPNRRLSGLLRTKSSTTVMTMARGQQRTPAEIYQSVTRPFPYTPGFHALIRYLKSRFSRADLMEIVRSMASYRPSFIAITNSLTEDDLVFMEKYFQRTLLEYEKYFVYSGTPTIVWRRTGQIAAVGHEFCVLSGWPMETLLNSGQGTGRFIVEVMDNQSVVDYFRMFSDISFNDSTGSIMSTCTLVSPQGQPVKTSCVLTLRKDLFGIPMMMIGNFLPILG</sequence>
<dbReference type="GO" id="GO:0000977">
    <property type="term" value="F:RNA polymerase II transcription regulatory region sequence-specific DNA binding"/>
    <property type="evidence" value="ECO:0007669"/>
    <property type="project" value="TreeGrafter"/>
</dbReference>
<dbReference type="Pfam" id="PF00172">
    <property type="entry name" value="Zn_clus"/>
    <property type="match status" value="1"/>
</dbReference>
<keyword evidence="7" id="KW-0238">DNA-binding</keyword>
<dbReference type="SUPFAM" id="SSF57701">
    <property type="entry name" value="Zn2/Cys6 DNA-binding domain"/>
    <property type="match status" value="1"/>
</dbReference>
<evidence type="ECO:0000256" key="2">
    <source>
        <dbReference type="ARBA" id="ARBA00010855"/>
    </source>
</evidence>
<dbReference type="EMBL" id="NDIQ01000001">
    <property type="protein sequence ID" value="PRT53133.1"/>
    <property type="molecule type" value="Genomic_DNA"/>
</dbReference>
<dbReference type="PANTHER" id="PTHR47659">
    <property type="entry name" value="ZN(II)2CYS6 TRANSCRIPTION FACTOR (EUROFUNG)-RELATED"/>
    <property type="match status" value="1"/>
</dbReference>
<reference evidence="12 13" key="1">
    <citation type="submission" date="2017-04" db="EMBL/GenBank/DDBJ databases">
        <title>Genome sequencing of [Candida] sorbophila.</title>
        <authorList>
            <person name="Ahn J.O."/>
        </authorList>
    </citation>
    <scope>NUCLEOTIDE SEQUENCE [LARGE SCALE GENOMIC DNA]</scope>
    <source>
        <strain evidence="12 13">DS02</strain>
    </source>
</reference>
<evidence type="ECO:0000256" key="7">
    <source>
        <dbReference type="ARBA" id="ARBA00023125"/>
    </source>
</evidence>
<accession>A0A2T0FDQ2</accession>
<dbReference type="Pfam" id="PF24990">
    <property type="entry name" value="PAS_13"/>
    <property type="match status" value="1"/>
</dbReference>
<feature type="domain" description="Zn(2)-C6 fungal-type" evidence="11">
    <location>
        <begin position="60"/>
        <end position="91"/>
    </location>
</feature>
<dbReference type="SMART" id="SM00066">
    <property type="entry name" value="GAL4"/>
    <property type="match status" value="1"/>
</dbReference>
<dbReference type="STRING" id="45607.A0A2T0FDQ2"/>
<keyword evidence="6" id="KW-0805">Transcription regulation</keyword>
<gene>
    <name evidence="12" type="ORF">B9G98_00753</name>
</gene>
<evidence type="ECO:0000256" key="5">
    <source>
        <dbReference type="ARBA" id="ARBA00022833"/>
    </source>
</evidence>
<evidence type="ECO:0000256" key="8">
    <source>
        <dbReference type="ARBA" id="ARBA00023163"/>
    </source>
</evidence>
<comment type="subcellular location">
    <subcellularLocation>
        <location evidence="1">Nucleus</location>
    </subcellularLocation>
</comment>
<feature type="compositionally biased region" description="Low complexity" evidence="10">
    <location>
        <begin position="206"/>
        <end position="216"/>
    </location>
</feature>
<feature type="compositionally biased region" description="Polar residues" evidence="10">
    <location>
        <begin position="284"/>
        <end position="299"/>
    </location>
</feature>
<evidence type="ECO:0000313" key="12">
    <source>
        <dbReference type="EMBL" id="PRT53133.1"/>
    </source>
</evidence>
<dbReference type="CDD" id="cd00067">
    <property type="entry name" value="GAL4"/>
    <property type="match status" value="1"/>
</dbReference>
<dbReference type="GO" id="GO:0006094">
    <property type="term" value="P:gluconeogenesis"/>
    <property type="evidence" value="ECO:0007669"/>
    <property type="project" value="UniProtKB-KW"/>
</dbReference>
<name>A0A2T0FDQ2_9ASCO</name>
<dbReference type="Proteomes" id="UP000238350">
    <property type="component" value="Unassembled WGS sequence"/>
</dbReference>
<dbReference type="Gene3D" id="4.10.240.10">
    <property type="entry name" value="Zn(2)-C6 fungal-type DNA-binding domain"/>
    <property type="match status" value="1"/>
</dbReference>
<evidence type="ECO:0000313" key="13">
    <source>
        <dbReference type="Proteomes" id="UP000238350"/>
    </source>
</evidence>
<evidence type="ECO:0000256" key="9">
    <source>
        <dbReference type="ARBA" id="ARBA00023242"/>
    </source>
</evidence>
<evidence type="ECO:0000256" key="6">
    <source>
        <dbReference type="ARBA" id="ARBA00023015"/>
    </source>
</evidence>
<feature type="region of interest" description="Disordered" evidence="10">
    <location>
        <begin position="278"/>
        <end position="299"/>
    </location>
</feature>
<proteinExistence type="inferred from homology"/>
<evidence type="ECO:0000256" key="3">
    <source>
        <dbReference type="ARBA" id="ARBA00022432"/>
    </source>
</evidence>
<evidence type="ECO:0000256" key="10">
    <source>
        <dbReference type="SAM" id="MobiDB-lite"/>
    </source>
</evidence>
<dbReference type="GO" id="GO:0009267">
    <property type="term" value="P:cellular response to starvation"/>
    <property type="evidence" value="ECO:0007669"/>
    <property type="project" value="TreeGrafter"/>
</dbReference>
<dbReference type="InterPro" id="IPR036864">
    <property type="entry name" value="Zn2-C6_fun-type_DNA-bd_sf"/>
</dbReference>
<dbReference type="PANTHER" id="PTHR47659:SF1">
    <property type="entry name" value="TRANSCRIPTION ACTIVATOR OF GLUCONEOGENESIS ERT1"/>
    <property type="match status" value="1"/>
</dbReference>